<evidence type="ECO:0000256" key="2">
    <source>
        <dbReference type="SAM" id="SignalP"/>
    </source>
</evidence>
<keyword evidence="2" id="KW-0732">Signal</keyword>
<sequence>MSRVFSALMAGAAVLGLAVAAGPALAQMSESDLIVRLNQLESQMRRMTGDLEQAQFRNQQLEQQLKRMQEDYEFRFQELGRGRFVTKGRIGIPGITPEVGAEDRH</sequence>
<keyword evidence="1" id="KW-0175">Coiled coil</keyword>
<evidence type="ECO:0000256" key="1">
    <source>
        <dbReference type="SAM" id="Coils"/>
    </source>
</evidence>
<dbReference type="EMBL" id="NPEU01000903">
    <property type="protein sequence ID" value="RAI26803.1"/>
    <property type="molecule type" value="Genomic_DNA"/>
</dbReference>
<protein>
    <recommendedName>
        <fullName evidence="5">Tol-pal system protein YbgF</fullName>
    </recommendedName>
</protein>
<keyword evidence="4" id="KW-1185">Reference proteome</keyword>
<reference evidence="3 4" key="1">
    <citation type="submission" date="2017-07" db="EMBL/GenBank/DDBJ databases">
        <title>Draft Genome Sequences of Select Purple Nonsulfur Bacteria.</title>
        <authorList>
            <person name="Lasarre B."/>
            <person name="Mckinlay J.B."/>
        </authorList>
    </citation>
    <scope>NUCLEOTIDE SEQUENCE [LARGE SCALE GENOMIC DNA]</scope>
    <source>
        <strain evidence="3 4">DSM 11907</strain>
    </source>
</reference>
<proteinExistence type="predicted"/>
<comment type="caution">
    <text evidence="3">The sequence shown here is derived from an EMBL/GenBank/DDBJ whole genome shotgun (WGS) entry which is preliminary data.</text>
</comment>
<dbReference type="Proteomes" id="UP000248863">
    <property type="component" value="Unassembled WGS sequence"/>
</dbReference>
<dbReference type="AlphaFoldDB" id="A0A327JN50"/>
<name>A0A327JN50_9BRAD</name>
<organism evidence="3 4">
    <name type="scientific">Rhodoplanes elegans</name>
    <dbReference type="NCBI Taxonomy" id="29408"/>
    <lineage>
        <taxon>Bacteria</taxon>
        <taxon>Pseudomonadati</taxon>
        <taxon>Pseudomonadota</taxon>
        <taxon>Alphaproteobacteria</taxon>
        <taxon>Hyphomicrobiales</taxon>
        <taxon>Nitrobacteraceae</taxon>
        <taxon>Rhodoplanes</taxon>
    </lineage>
</organism>
<feature type="coiled-coil region" evidence="1">
    <location>
        <begin position="37"/>
        <end position="78"/>
    </location>
</feature>
<accession>A0A327JN50</accession>
<evidence type="ECO:0000313" key="3">
    <source>
        <dbReference type="EMBL" id="RAI26803.1"/>
    </source>
</evidence>
<gene>
    <name evidence="3" type="ORF">CH338_30500</name>
</gene>
<evidence type="ECO:0008006" key="5">
    <source>
        <dbReference type="Google" id="ProtNLM"/>
    </source>
</evidence>
<feature type="non-terminal residue" evidence="3">
    <location>
        <position position="105"/>
    </location>
</feature>
<feature type="signal peptide" evidence="2">
    <location>
        <begin position="1"/>
        <end position="26"/>
    </location>
</feature>
<evidence type="ECO:0000313" key="4">
    <source>
        <dbReference type="Proteomes" id="UP000248863"/>
    </source>
</evidence>
<feature type="chain" id="PRO_5016309331" description="Tol-pal system protein YbgF" evidence="2">
    <location>
        <begin position="27"/>
        <end position="105"/>
    </location>
</feature>